<dbReference type="InterPro" id="IPR036236">
    <property type="entry name" value="Znf_C2H2_sf"/>
</dbReference>
<dbReference type="PROSITE" id="PS00028">
    <property type="entry name" value="ZINC_FINGER_C2H2_1"/>
    <property type="match status" value="7"/>
</dbReference>
<feature type="compositionally biased region" description="Low complexity" evidence="6">
    <location>
        <begin position="162"/>
        <end position="172"/>
    </location>
</feature>
<dbReference type="Pfam" id="PF00096">
    <property type="entry name" value="zf-C2H2"/>
    <property type="match status" value="2"/>
</dbReference>
<dbReference type="PROSITE" id="PS50157">
    <property type="entry name" value="ZINC_FINGER_C2H2_2"/>
    <property type="match status" value="7"/>
</dbReference>
<dbReference type="Pfam" id="PF05605">
    <property type="entry name" value="zf-Di19"/>
    <property type="match status" value="1"/>
</dbReference>
<dbReference type="FunFam" id="3.30.160.60:FF:000548">
    <property type="entry name" value="Zinc finger protein 423"/>
    <property type="match status" value="1"/>
</dbReference>
<dbReference type="PANTHER" id="PTHR24403:SF67">
    <property type="entry name" value="FI01116P-RELATED"/>
    <property type="match status" value="1"/>
</dbReference>
<keyword evidence="4" id="KW-0862">Zinc</keyword>
<evidence type="ECO:0000256" key="3">
    <source>
        <dbReference type="ARBA" id="ARBA00022771"/>
    </source>
</evidence>
<feature type="domain" description="C2H2-type" evidence="7">
    <location>
        <begin position="253"/>
        <end position="280"/>
    </location>
</feature>
<dbReference type="GO" id="GO:0005634">
    <property type="term" value="C:nucleus"/>
    <property type="evidence" value="ECO:0007669"/>
    <property type="project" value="TreeGrafter"/>
</dbReference>
<keyword evidence="2" id="KW-0677">Repeat</keyword>
<keyword evidence="3 5" id="KW-0863">Zinc-finger</keyword>
<dbReference type="AlphaFoldDB" id="A0A315VNW3"/>
<gene>
    <name evidence="8" type="ORF">CCH79_00005337</name>
</gene>
<feature type="domain" description="C2H2-type" evidence="7">
    <location>
        <begin position="281"/>
        <end position="308"/>
    </location>
</feature>
<feature type="domain" description="C2H2-type" evidence="7">
    <location>
        <begin position="326"/>
        <end position="354"/>
    </location>
</feature>
<evidence type="ECO:0000313" key="9">
    <source>
        <dbReference type="Proteomes" id="UP000250572"/>
    </source>
</evidence>
<feature type="domain" description="C2H2-type" evidence="7">
    <location>
        <begin position="197"/>
        <end position="224"/>
    </location>
</feature>
<dbReference type="Proteomes" id="UP000250572">
    <property type="component" value="Unassembled WGS sequence"/>
</dbReference>
<name>A0A315VNW3_GAMAF</name>
<evidence type="ECO:0000256" key="4">
    <source>
        <dbReference type="ARBA" id="ARBA00022833"/>
    </source>
</evidence>
<dbReference type="SUPFAM" id="SSF57667">
    <property type="entry name" value="beta-beta-alpha zinc fingers"/>
    <property type="match status" value="2"/>
</dbReference>
<dbReference type="SMART" id="SM00355">
    <property type="entry name" value="ZnF_C2H2"/>
    <property type="match status" value="7"/>
</dbReference>
<comment type="caution">
    <text evidence="8">The sequence shown here is derived from an EMBL/GenBank/DDBJ whole genome shotgun (WGS) entry which is preliminary data.</text>
</comment>
<keyword evidence="1" id="KW-0479">Metal-binding</keyword>
<reference evidence="8 9" key="1">
    <citation type="journal article" date="2018" name="G3 (Bethesda)">
        <title>A High-Quality Reference Genome for the Invasive Mosquitofish Gambusia affinis Using a Chicago Library.</title>
        <authorList>
            <person name="Hoffberg S.L."/>
            <person name="Troendle N.J."/>
            <person name="Glenn T.C."/>
            <person name="Mahmud O."/>
            <person name="Louha S."/>
            <person name="Chalopin D."/>
            <person name="Bennetzen J.L."/>
            <person name="Mauricio R."/>
        </authorList>
    </citation>
    <scope>NUCLEOTIDE SEQUENCE [LARGE SCALE GENOMIC DNA]</scope>
    <source>
        <strain evidence="8">NE01/NJP1002.9</strain>
        <tissue evidence="8">Muscle</tissue>
    </source>
</reference>
<proteinExistence type="predicted"/>
<keyword evidence="9" id="KW-1185">Reference proteome</keyword>
<evidence type="ECO:0000256" key="1">
    <source>
        <dbReference type="ARBA" id="ARBA00022723"/>
    </source>
</evidence>
<feature type="domain" description="C2H2-type" evidence="7">
    <location>
        <begin position="364"/>
        <end position="392"/>
    </location>
</feature>
<dbReference type="EMBL" id="NHOQ01001318">
    <property type="protein sequence ID" value="PWA25244.1"/>
    <property type="molecule type" value="Genomic_DNA"/>
</dbReference>
<feature type="domain" description="C2H2-type" evidence="7">
    <location>
        <begin position="394"/>
        <end position="421"/>
    </location>
</feature>
<dbReference type="GO" id="GO:0010468">
    <property type="term" value="P:regulation of gene expression"/>
    <property type="evidence" value="ECO:0007669"/>
    <property type="project" value="TreeGrafter"/>
</dbReference>
<dbReference type="FunFam" id="3.30.160.60:FF:000483">
    <property type="entry name" value="Zinc finger protein 423"/>
    <property type="match status" value="1"/>
</dbReference>
<organism evidence="8 9">
    <name type="scientific">Gambusia affinis</name>
    <name type="common">Western mosquitofish</name>
    <name type="synonym">Heterandria affinis</name>
    <dbReference type="NCBI Taxonomy" id="33528"/>
    <lineage>
        <taxon>Eukaryota</taxon>
        <taxon>Metazoa</taxon>
        <taxon>Chordata</taxon>
        <taxon>Craniata</taxon>
        <taxon>Vertebrata</taxon>
        <taxon>Euteleostomi</taxon>
        <taxon>Actinopterygii</taxon>
        <taxon>Neopterygii</taxon>
        <taxon>Teleostei</taxon>
        <taxon>Neoteleostei</taxon>
        <taxon>Acanthomorphata</taxon>
        <taxon>Ovalentaria</taxon>
        <taxon>Atherinomorphae</taxon>
        <taxon>Cyprinodontiformes</taxon>
        <taxon>Poeciliidae</taxon>
        <taxon>Poeciliinae</taxon>
        <taxon>Gambusia</taxon>
    </lineage>
</organism>
<sequence>MQIECREFAQGFIFYPYPANEDQGNNTWRRKPPCLLKPSPDQFCPVQSCLAQRSLRASSRSECRRRYEIGQIRPLCGGGHRTESLILPQTTEKENIETWMGDKAKWAPCQGWEVSGRATVWRWALNVPLSAVWRGKGMASDPICFLKIGPDGDGADLEDDPSCSWPASSPSSKDQTSPGHCEDYEFGEEEGGPGLPYPCQFCDKSFSRLSFLKRHEQSHGDKLPFSCTFCSRLFKHKRSRDRHVKLHTGDKKYHCGECDSAFSRSDHLKIHMKTHASNKPHKCPVCRRGFLSSSSLHGHMQVHERGKDSGSTGFNRADEWKLKETRKCSRCEEGFDVPEELQRHIAECHPECSPSEDGGLGATLQCIYCHEPFSDEGTLLTHIDQAHSRDRKGHTCTICSEHFLSVEDLYSHMDIHQLPESSNHSNSPSLLTLYNGGGSSTCGQDKRKKKESFSEHI</sequence>
<feature type="domain" description="C2H2-type" evidence="7">
    <location>
        <begin position="225"/>
        <end position="252"/>
    </location>
</feature>
<feature type="region of interest" description="Disordered" evidence="6">
    <location>
        <begin position="436"/>
        <end position="457"/>
    </location>
</feature>
<dbReference type="InterPro" id="IPR013087">
    <property type="entry name" value="Znf_C2H2_type"/>
</dbReference>
<evidence type="ECO:0000313" key="8">
    <source>
        <dbReference type="EMBL" id="PWA25244.1"/>
    </source>
</evidence>
<dbReference type="GO" id="GO:0008270">
    <property type="term" value="F:zinc ion binding"/>
    <property type="evidence" value="ECO:0007669"/>
    <property type="project" value="UniProtKB-KW"/>
</dbReference>
<protein>
    <recommendedName>
        <fullName evidence="7">C2H2-type domain-containing protein</fullName>
    </recommendedName>
</protein>
<evidence type="ECO:0000259" key="7">
    <source>
        <dbReference type="PROSITE" id="PS50157"/>
    </source>
</evidence>
<dbReference type="PANTHER" id="PTHR24403">
    <property type="entry name" value="ZINC FINGER PROTEIN"/>
    <property type="match status" value="1"/>
</dbReference>
<feature type="region of interest" description="Disordered" evidence="6">
    <location>
        <begin position="157"/>
        <end position="189"/>
    </location>
</feature>
<evidence type="ECO:0000256" key="6">
    <source>
        <dbReference type="SAM" id="MobiDB-lite"/>
    </source>
</evidence>
<dbReference type="Gene3D" id="3.30.160.60">
    <property type="entry name" value="Classic Zinc Finger"/>
    <property type="match status" value="5"/>
</dbReference>
<dbReference type="InterPro" id="IPR008598">
    <property type="entry name" value="Di19_Zn-bd"/>
</dbReference>
<dbReference type="FunFam" id="3.30.160.60:FF:000446">
    <property type="entry name" value="Zinc finger protein"/>
    <property type="match status" value="1"/>
</dbReference>
<dbReference type="InterPro" id="IPR050688">
    <property type="entry name" value="Zinc_finger/UBP_domain"/>
</dbReference>
<evidence type="ECO:0000256" key="2">
    <source>
        <dbReference type="ARBA" id="ARBA00022737"/>
    </source>
</evidence>
<accession>A0A315VNW3</accession>
<evidence type="ECO:0000256" key="5">
    <source>
        <dbReference type="PROSITE-ProRule" id="PRU00042"/>
    </source>
</evidence>